<dbReference type="EMBL" id="JAPEUX010000010">
    <property type="protein sequence ID" value="KAJ4344355.1"/>
    <property type="molecule type" value="Genomic_DNA"/>
</dbReference>
<feature type="compositionally biased region" description="Polar residues" evidence="1">
    <location>
        <begin position="123"/>
        <end position="148"/>
    </location>
</feature>
<keyword evidence="3" id="KW-1185">Reference proteome</keyword>
<dbReference type="RefSeq" id="XP_056064807.1">
    <property type="nucleotide sequence ID" value="XM_056220820.1"/>
</dbReference>
<organism evidence="2 3">
    <name type="scientific">Didymosphaeria variabile</name>
    <dbReference type="NCBI Taxonomy" id="1932322"/>
    <lineage>
        <taxon>Eukaryota</taxon>
        <taxon>Fungi</taxon>
        <taxon>Dikarya</taxon>
        <taxon>Ascomycota</taxon>
        <taxon>Pezizomycotina</taxon>
        <taxon>Dothideomycetes</taxon>
        <taxon>Pleosporomycetidae</taxon>
        <taxon>Pleosporales</taxon>
        <taxon>Massarineae</taxon>
        <taxon>Didymosphaeriaceae</taxon>
        <taxon>Didymosphaeria</taxon>
    </lineage>
</organism>
<protein>
    <submittedName>
        <fullName evidence="2">Uncharacterized protein</fullName>
    </submittedName>
</protein>
<evidence type="ECO:0000256" key="1">
    <source>
        <dbReference type="SAM" id="MobiDB-lite"/>
    </source>
</evidence>
<sequence length="275" mass="30246">MPQSQRSLHFIAYTGPPEPKQTPRRSHSKKVPPNDDDNEYPDIDEILSMERDSNTERGNGKELAHTVDDVEIVDSTTSSGRHPLRRPDNEANYKISGSKGESGDVSSDDPTNEREGVLMPTTLEGSQPAPSKGSSQGKCLYQINTMSEPTPKRKRGASVNAVDCKRYLRSSNGVSKQQSTNAAHAPKQQERYLSSGSPQHCPEVRSRADVAEVQDGEGTSINSSNSVGNDAPIFYLSTKKLRGLDGTETNHKSASNDDKYEVEQILVVHLYYENL</sequence>
<dbReference type="OrthoDB" id="10573676at2759"/>
<accession>A0A9W9C5T6</accession>
<reference evidence="2" key="1">
    <citation type="submission" date="2022-10" db="EMBL/GenBank/DDBJ databases">
        <title>Tapping the CABI collections for fungal endophytes: first genome assemblies for Collariella, Neodidymelliopsis, Ascochyta clinopodiicola, Didymella pomorum, Didymosphaeria variabile, Neocosmospora piperis and Neocucurbitaria cava.</title>
        <authorList>
            <person name="Hill R."/>
        </authorList>
    </citation>
    <scope>NUCLEOTIDE SEQUENCE</scope>
    <source>
        <strain evidence="2">IMI 356815</strain>
    </source>
</reference>
<proteinExistence type="predicted"/>
<gene>
    <name evidence="2" type="ORF">N0V89_012095</name>
</gene>
<feature type="compositionally biased region" description="Polar residues" evidence="1">
    <location>
        <begin position="169"/>
        <end position="182"/>
    </location>
</feature>
<dbReference type="AlphaFoldDB" id="A0A9W9C5T6"/>
<evidence type="ECO:0000313" key="2">
    <source>
        <dbReference type="EMBL" id="KAJ4344355.1"/>
    </source>
</evidence>
<dbReference type="GeneID" id="80915625"/>
<evidence type="ECO:0000313" key="3">
    <source>
        <dbReference type="Proteomes" id="UP001140513"/>
    </source>
</evidence>
<feature type="compositionally biased region" description="Acidic residues" evidence="1">
    <location>
        <begin position="34"/>
        <end position="47"/>
    </location>
</feature>
<dbReference type="Proteomes" id="UP001140513">
    <property type="component" value="Unassembled WGS sequence"/>
</dbReference>
<feature type="compositionally biased region" description="Basic and acidic residues" evidence="1">
    <location>
        <begin position="48"/>
        <end position="68"/>
    </location>
</feature>
<feature type="compositionally biased region" description="Polar residues" evidence="1">
    <location>
        <begin position="217"/>
        <end position="228"/>
    </location>
</feature>
<feature type="region of interest" description="Disordered" evidence="1">
    <location>
        <begin position="1"/>
        <end position="229"/>
    </location>
</feature>
<name>A0A9W9C5T6_9PLEO</name>
<comment type="caution">
    <text evidence="2">The sequence shown here is derived from an EMBL/GenBank/DDBJ whole genome shotgun (WGS) entry which is preliminary data.</text>
</comment>